<dbReference type="SUPFAM" id="SSF101148">
    <property type="entry name" value="Plant invertase/pectin methylesterase inhibitor"/>
    <property type="match status" value="1"/>
</dbReference>
<dbReference type="InterPro" id="IPR051955">
    <property type="entry name" value="PME_Inhibitor"/>
</dbReference>
<feature type="domain" description="Pectinesterase inhibitor" evidence="4">
    <location>
        <begin position="33"/>
        <end position="192"/>
    </location>
</feature>
<reference evidence="5 6" key="1">
    <citation type="submission" date="2020-02" db="EMBL/GenBank/DDBJ databases">
        <authorList>
            <person name="Ma Q."/>
            <person name="Huang Y."/>
            <person name="Song X."/>
            <person name="Pei D."/>
        </authorList>
    </citation>
    <scope>NUCLEOTIDE SEQUENCE [LARGE SCALE GENOMIC DNA]</scope>
    <source>
        <strain evidence="5">Sxm20200214</strain>
        <tissue evidence="5">Leaf</tissue>
    </source>
</reference>
<comment type="similarity">
    <text evidence="2">Belongs to the PMEI family.</text>
</comment>
<evidence type="ECO:0000256" key="3">
    <source>
        <dbReference type="SAM" id="SignalP"/>
    </source>
</evidence>
<comment type="caution">
    <text evidence="5">The sequence shown here is derived from an EMBL/GenBank/DDBJ whole genome shotgun (WGS) entry which is preliminary data.</text>
</comment>
<evidence type="ECO:0000313" key="5">
    <source>
        <dbReference type="EMBL" id="KAG2242247.1"/>
    </source>
</evidence>
<dbReference type="EMBL" id="JAAMPC010000568">
    <property type="protein sequence ID" value="KAG2242247.1"/>
    <property type="molecule type" value="Genomic_DNA"/>
</dbReference>
<dbReference type="PANTHER" id="PTHR31080">
    <property type="entry name" value="PECTINESTERASE INHIBITOR-LIKE"/>
    <property type="match status" value="1"/>
</dbReference>
<dbReference type="SMART" id="SM00856">
    <property type="entry name" value="PMEI"/>
    <property type="match status" value="1"/>
</dbReference>
<dbReference type="CDD" id="cd15798">
    <property type="entry name" value="PMEI-like_3"/>
    <property type="match status" value="1"/>
</dbReference>
<evidence type="ECO:0000259" key="4">
    <source>
        <dbReference type="SMART" id="SM00856"/>
    </source>
</evidence>
<feature type="signal peptide" evidence="3">
    <location>
        <begin position="1"/>
        <end position="25"/>
    </location>
</feature>
<evidence type="ECO:0000256" key="2">
    <source>
        <dbReference type="ARBA" id="ARBA00038471"/>
    </source>
</evidence>
<sequence length="199" mass="22012">MSRFVILSLALIALINSSNIPRTTATPPGINQNDKTFVQTACNSTKYPTMCYSALSSYSSIIKSDPIRLCLTSLSVNFESAKRASSIVSSLLKKVASSPEVPNILKDCLNETKDTADELKQVIAEIMNNARISKGEIKRKLETWANSSLTEMTTCMDKFNKVKVKVKVNTETKKVKKAVSELSMTTSNTLALITRYLRF</sequence>
<dbReference type="InterPro" id="IPR006501">
    <property type="entry name" value="Pectinesterase_inhib_dom"/>
</dbReference>
<dbReference type="Gene3D" id="1.20.140.40">
    <property type="entry name" value="Invertase/pectin methylesterase inhibitor family protein"/>
    <property type="match status" value="1"/>
</dbReference>
<evidence type="ECO:0000256" key="1">
    <source>
        <dbReference type="ARBA" id="ARBA00022729"/>
    </source>
</evidence>
<proteinExistence type="inferred from homology"/>
<dbReference type="OrthoDB" id="1104414at2759"/>
<accession>A0A8X7P0U7</accession>
<keyword evidence="1 3" id="KW-0732">Signal</keyword>
<dbReference type="Pfam" id="PF04043">
    <property type="entry name" value="PMEI"/>
    <property type="match status" value="1"/>
</dbReference>
<organism evidence="5 6">
    <name type="scientific">Brassica carinata</name>
    <name type="common">Ethiopian mustard</name>
    <name type="synonym">Abyssinian cabbage</name>
    <dbReference type="NCBI Taxonomy" id="52824"/>
    <lineage>
        <taxon>Eukaryota</taxon>
        <taxon>Viridiplantae</taxon>
        <taxon>Streptophyta</taxon>
        <taxon>Embryophyta</taxon>
        <taxon>Tracheophyta</taxon>
        <taxon>Spermatophyta</taxon>
        <taxon>Magnoliopsida</taxon>
        <taxon>eudicotyledons</taxon>
        <taxon>Gunneridae</taxon>
        <taxon>Pentapetalae</taxon>
        <taxon>rosids</taxon>
        <taxon>malvids</taxon>
        <taxon>Brassicales</taxon>
        <taxon>Brassicaceae</taxon>
        <taxon>Brassiceae</taxon>
        <taxon>Brassica</taxon>
    </lineage>
</organism>
<feature type="chain" id="PRO_5036455220" description="Pectinesterase inhibitor domain-containing protein" evidence="3">
    <location>
        <begin position="26"/>
        <end position="199"/>
    </location>
</feature>
<gene>
    <name evidence="5" type="ORF">Bca52824_095916</name>
</gene>
<protein>
    <recommendedName>
        <fullName evidence="4">Pectinesterase inhibitor domain-containing protein</fullName>
    </recommendedName>
</protein>
<dbReference type="NCBIfam" id="TIGR01614">
    <property type="entry name" value="PME_inhib"/>
    <property type="match status" value="1"/>
</dbReference>
<dbReference type="PANTHER" id="PTHR31080:SF119">
    <property type="entry name" value="PECTINESTERASE INHIBITOR 4"/>
    <property type="match status" value="1"/>
</dbReference>
<evidence type="ECO:0000313" key="6">
    <source>
        <dbReference type="Proteomes" id="UP000886595"/>
    </source>
</evidence>
<dbReference type="AlphaFoldDB" id="A0A8X7P0U7"/>
<name>A0A8X7P0U7_BRACI</name>
<keyword evidence="6" id="KW-1185">Reference proteome</keyword>
<dbReference type="GO" id="GO:0004857">
    <property type="term" value="F:enzyme inhibitor activity"/>
    <property type="evidence" value="ECO:0007669"/>
    <property type="project" value="InterPro"/>
</dbReference>
<dbReference type="InterPro" id="IPR035513">
    <property type="entry name" value="Invertase/methylesterase_inhib"/>
</dbReference>
<dbReference type="Proteomes" id="UP000886595">
    <property type="component" value="Unassembled WGS sequence"/>
</dbReference>